<accession>A0ABW0KZI1</accession>
<dbReference type="RefSeq" id="WP_379780055.1">
    <property type="nucleotide sequence ID" value="NZ_JBHSMU010000004.1"/>
</dbReference>
<dbReference type="NCBIfam" id="TIGR02595">
    <property type="entry name" value="PEP_CTERM"/>
    <property type="match status" value="1"/>
</dbReference>
<dbReference type="NCBIfam" id="NF033554">
    <property type="entry name" value="floc_PepA"/>
    <property type="match status" value="1"/>
</dbReference>
<organism evidence="3 4">
    <name type="scientific">Massilia niabensis</name>
    <dbReference type="NCBI Taxonomy" id="544910"/>
    <lineage>
        <taxon>Bacteria</taxon>
        <taxon>Pseudomonadati</taxon>
        <taxon>Pseudomonadota</taxon>
        <taxon>Betaproteobacteria</taxon>
        <taxon>Burkholderiales</taxon>
        <taxon>Oxalobacteraceae</taxon>
        <taxon>Telluria group</taxon>
        <taxon>Massilia</taxon>
    </lineage>
</organism>
<dbReference type="EMBL" id="JBHSMU010000004">
    <property type="protein sequence ID" value="MFC5458824.1"/>
    <property type="molecule type" value="Genomic_DNA"/>
</dbReference>
<comment type="caution">
    <text evidence="3">The sequence shown here is derived from an EMBL/GenBank/DDBJ whole genome shotgun (WGS) entry which is preliminary data.</text>
</comment>
<evidence type="ECO:0000256" key="1">
    <source>
        <dbReference type="SAM" id="SignalP"/>
    </source>
</evidence>
<dbReference type="InterPro" id="IPR013424">
    <property type="entry name" value="Ice-binding_C"/>
</dbReference>
<dbReference type="Pfam" id="PF07589">
    <property type="entry name" value="PEP-CTERM"/>
    <property type="match status" value="1"/>
</dbReference>
<gene>
    <name evidence="3" type="primary">pepA</name>
    <name evidence="3" type="ORF">ACFPN5_03235</name>
</gene>
<evidence type="ECO:0000313" key="4">
    <source>
        <dbReference type="Proteomes" id="UP001596050"/>
    </source>
</evidence>
<keyword evidence="4" id="KW-1185">Reference proteome</keyword>
<feature type="chain" id="PRO_5046360269" evidence="1">
    <location>
        <begin position="22"/>
        <end position="283"/>
    </location>
</feature>
<dbReference type="Proteomes" id="UP001596050">
    <property type="component" value="Unassembled WGS sequence"/>
</dbReference>
<evidence type="ECO:0000313" key="3">
    <source>
        <dbReference type="EMBL" id="MFC5458824.1"/>
    </source>
</evidence>
<evidence type="ECO:0000259" key="2">
    <source>
        <dbReference type="Pfam" id="PF07589"/>
    </source>
</evidence>
<protein>
    <submittedName>
        <fullName evidence="3">Flocculation-associated PEP-CTERM protein PepA</fullName>
    </submittedName>
</protein>
<proteinExistence type="predicted"/>
<feature type="signal peptide" evidence="1">
    <location>
        <begin position="1"/>
        <end position="21"/>
    </location>
</feature>
<keyword evidence="1" id="KW-0732">Signal</keyword>
<reference evidence="4" key="1">
    <citation type="journal article" date="2019" name="Int. J. Syst. Evol. Microbiol.">
        <title>The Global Catalogue of Microorganisms (GCM) 10K type strain sequencing project: providing services to taxonomists for standard genome sequencing and annotation.</title>
        <authorList>
            <consortium name="The Broad Institute Genomics Platform"/>
            <consortium name="The Broad Institute Genome Sequencing Center for Infectious Disease"/>
            <person name="Wu L."/>
            <person name="Ma J."/>
        </authorList>
    </citation>
    <scope>NUCLEOTIDE SEQUENCE [LARGE SCALE GENOMIC DNA]</scope>
    <source>
        <strain evidence="4">KACC 12649</strain>
    </source>
</reference>
<feature type="domain" description="Ice-binding protein C-terminal" evidence="2">
    <location>
        <begin position="257"/>
        <end position="279"/>
    </location>
</feature>
<sequence>MKYLKQIGCAAVLALSTQAQASILMSDWVFNPTGGGFAGGQAVNEYLDVNGNAFIELAPAGATSFTFKEHAVFNLVQADSNGTLFPMAFPGGNITATLEAVGKGDFGGAFRFESGTLRMYHNPTNGQYGSRAGYFGANLGIQIAEFNILLGGGGKVNANGSPLNNGQVSVHAQAAAGSLKAGYFFNGHGVDLSTQPMFAFAFTNANTLGSPRSTLVKEVACEFGGFTGRGCNGKTYKNVDRQHFFISGNGQFKLAEVPEPGSVALFGIALAGIGALRRRVQAA</sequence>
<name>A0ABW0KZI1_9BURK</name>